<evidence type="ECO:0000259" key="2">
    <source>
        <dbReference type="Pfam" id="PF12540"/>
    </source>
</evidence>
<feature type="domain" description="Genetic suppressor element-like" evidence="2">
    <location>
        <begin position="63"/>
        <end position="131"/>
    </location>
</feature>
<feature type="compositionally biased region" description="Polar residues" evidence="1">
    <location>
        <begin position="91"/>
        <end position="102"/>
    </location>
</feature>
<feature type="region of interest" description="Disordered" evidence="1">
    <location>
        <begin position="63"/>
        <end position="102"/>
    </location>
</feature>
<name>A0ABQ9VYU2_SAGOE</name>
<evidence type="ECO:0000256" key="1">
    <source>
        <dbReference type="SAM" id="MobiDB-lite"/>
    </source>
</evidence>
<dbReference type="InterPro" id="IPR022207">
    <property type="entry name" value="GSE-like"/>
</dbReference>
<comment type="caution">
    <text evidence="3">The sequence shown here is derived from an EMBL/GenBank/DDBJ whole genome shotgun (WGS) entry which is preliminary data.</text>
</comment>
<dbReference type="Pfam" id="PF12540">
    <property type="entry name" value="DUF3736"/>
    <property type="match status" value="1"/>
</dbReference>
<sequence length="151" mass="17699">GPLKPGSPYLPPVPWGPDPAYIYYEFLQQRWRLVSKLDLEESRHLEAQEKEHCYDLTSRTLRTKQKEELVAQKQRKRPQMLRESSPPPPTIQSKRQTPSTRLALSTCHSPNEMNNSPNFEEKKFLTIFNLTHISTEKRKDKERLVEKAEGD</sequence>
<dbReference type="InterPro" id="IPR042337">
    <property type="entry name" value="GSE1"/>
</dbReference>
<dbReference type="PANTHER" id="PTHR17608">
    <property type="entry name" value="GENETIC SUPPRESSOR ELEMENT 1"/>
    <property type="match status" value="1"/>
</dbReference>
<dbReference type="PANTHER" id="PTHR17608:SF4">
    <property type="entry name" value="GENETIC SUPPRESSOR ELEMENT 1"/>
    <property type="match status" value="1"/>
</dbReference>
<feature type="non-terminal residue" evidence="3">
    <location>
        <position position="1"/>
    </location>
</feature>
<dbReference type="Proteomes" id="UP001266305">
    <property type="component" value="Unassembled WGS sequence"/>
</dbReference>
<protein>
    <recommendedName>
        <fullName evidence="2">Genetic suppressor element-like domain-containing protein</fullName>
    </recommendedName>
</protein>
<dbReference type="EMBL" id="JASSZA010000004">
    <property type="protein sequence ID" value="KAK2113723.1"/>
    <property type="molecule type" value="Genomic_DNA"/>
</dbReference>
<gene>
    <name evidence="3" type="ORF">P7K49_007989</name>
</gene>
<proteinExistence type="predicted"/>
<evidence type="ECO:0000313" key="3">
    <source>
        <dbReference type="EMBL" id="KAK2113723.1"/>
    </source>
</evidence>
<reference evidence="3 4" key="1">
    <citation type="submission" date="2023-05" db="EMBL/GenBank/DDBJ databases">
        <title>B98-5 Cell Line De Novo Hybrid Assembly: An Optical Mapping Approach.</title>
        <authorList>
            <person name="Kananen K."/>
            <person name="Auerbach J.A."/>
            <person name="Kautto E."/>
            <person name="Blachly J.S."/>
        </authorList>
    </citation>
    <scope>NUCLEOTIDE SEQUENCE [LARGE SCALE GENOMIC DNA]</scope>
    <source>
        <strain evidence="3">B95-8</strain>
        <tissue evidence="3">Cell line</tissue>
    </source>
</reference>
<accession>A0ABQ9VYU2</accession>
<keyword evidence="4" id="KW-1185">Reference proteome</keyword>
<evidence type="ECO:0000313" key="4">
    <source>
        <dbReference type="Proteomes" id="UP001266305"/>
    </source>
</evidence>
<organism evidence="3 4">
    <name type="scientific">Saguinus oedipus</name>
    <name type="common">Cotton-top tamarin</name>
    <name type="synonym">Oedipomidas oedipus</name>
    <dbReference type="NCBI Taxonomy" id="9490"/>
    <lineage>
        <taxon>Eukaryota</taxon>
        <taxon>Metazoa</taxon>
        <taxon>Chordata</taxon>
        <taxon>Craniata</taxon>
        <taxon>Vertebrata</taxon>
        <taxon>Euteleostomi</taxon>
        <taxon>Mammalia</taxon>
        <taxon>Eutheria</taxon>
        <taxon>Euarchontoglires</taxon>
        <taxon>Primates</taxon>
        <taxon>Haplorrhini</taxon>
        <taxon>Platyrrhini</taxon>
        <taxon>Cebidae</taxon>
        <taxon>Callitrichinae</taxon>
        <taxon>Saguinus</taxon>
    </lineage>
</organism>